<name>A0A6J4VA38_9BACT</name>
<feature type="domain" description="FHA" evidence="1">
    <location>
        <begin position="22"/>
        <end position="71"/>
    </location>
</feature>
<dbReference type="SUPFAM" id="SSF49879">
    <property type="entry name" value="SMAD/FHA domain"/>
    <property type="match status" value="1"/>
</dbReference>
<dbReference type="Gene3D" id="2.60.200.20">
    <property type="match status" value="1"/>
</dbReference>
<dbReference type="AlphaFoldDB" id="A0A6J4VA38"/>
<dbReference type="PROSITE" id="PS50006">
    <property type="entry name" value="FHA_DOMAIN"/>
    <property type="match status" value="1"/>
</dbReference>
<dbReference type="EMBL" id="CADCWM010000630">
    <property type="protein sequence ID" value="CAA9573100.1"/>
    <property type="molecule type" value="Genomic_DNA"/>
</dbReference>
<dbReference type="SMART" id="SM00240">
    <property type="entry name" value="FHA"/>
    <property type="match status" value="1"/>
</dbReference>
<organism evidence="2">
    <name type="scientific">uncultured Thermomicrobiales bacterium</name>
    <dbReference type="NCBI Taxonomy" id="1645740"/>
    <lineage>
        <taxon>Bacteria</taxon>
        <taxon>Pseudomonadati</taxon>
        <taxon>Thermomicrobiota</taxon>
        <taxon>Thermomicrobia</taxon>
        <taxon>Thermomicrobiales</taxon>
        <taxon>environmental samples</taxon>
    </lineage>
</organism>
<gene>
    <name evidence="2" type="ORF">AVDCRST_MAG88-2537</name>
</gene>
<reference evidence="2" key="1">
    <citation type="submission" date="2020-02" db="EMBL/GenBank/DDBJ databases">
        <authorList>
            <person name="Meier V. D."/>
        </authorList>
    </citation>
    <scope>NUCLEOTIDE SEQUENCE</scope>
    <source>
        <strain evidence="2">AVDCRST_MAG88</strain>
    </source>
</reference>
<dbReference type="CDD" id="cd00060">
    <property type="entry name" value="FHA"/>
    <property type="match status" value="1"/>
</dbReference>
<dbReference type="InterPro" id="IPR000253">
    <property type="entry name" value="FHA_dom"/>
</dbReference>
<accession>A0A6J4VA38</accession>
<dbReference type="InterPro" id="IPR008984">
    <property type="entry name" value="SMAD_FHA_dom_sf"/>
</dbReference>
<proteinExistence type="predicted"/>
<protein>
    <recommendedName>
        <fullName evidence="1">FHA domain-containing protein</fullName>
    </recommendedName>
</protein>
<evidence type="ECO:0000259" key="1">
    <source>
        <dbReference type="PROSITE" id="PS50006"/>
    </source>
</evidence>
<dbReference type="Pfam" id="PF00498">
    <property type="entry name" value="FHA"/>
    <property type="match status" value="1"/>
</dbReference>
<sequence>MLLEWEINGQVRQHRLRPDGRTTLGRNSACDVVIEHPTVSRQHAEIQPHQGTFYVRNLSRTNIIFLEGYNGVTRLGWGEGAALSFGARLQLGSVDILLKPTLPTLKLRCSGPCGKVVEVPRSGFCPNCGTALSTADTFAG</sequence>
<evidence type="ECO:0000313" key="2">
    <source>
        <dbReference type="EMBL" id="CAA9573100.1"/>
    </source>
</evidence>